<reference evidence="1 2" key="1">
    <citation type="journal article" date="2015" name="Stand. Genomic Sci.">
        <title>Complete genome sequence and description of Salinispira pacifica gen. nov., sp. nov., a novel spirochaete isolated form a hypersaline microbial mat.</title>
        <authorList>
            <person name="Ben Hania W."/>
            <person name="Joseph M."/>
            <person name="Schumann P."/>
            <person name="Bunk B."/>
            <person name="Fiebig A."/>
            <person name="Sproer C."/>
            <person name="Klenk H.P."/>
            <person name="Fardeau M.L."/>
            <person name="Spring S."/>
        </authorList>
    </citation>
    <scope>NUCLEOTIDE SEQUENCE [LARGE SCALE GENOMIC DNA]</scope>
    <source>
        <strain evidence="1 2">L21-RPul-D2</strain>
    </source>
</reference>
<keyword evidence="2" id="KW-1185">Reference proteome</keyword>
<name>V5WJZ2_9SPIO</name>
<protein>
    <submittedName>
        <fullName evidence="1">Uncharacterized protein</fullName>
    </submittedName>
</protein>
<dbReference type="Proteomes" id="UP000018680">
    <property type="component" value="Chromosome"/>
</dbReference>
<organism evidence="1 2">
    <name type="scientific">Salinispira pacifica</name>
    <dbReference type="NCBI Taxonomy" id="1307761"/>
    <lineage>
        <taxon>Bacteria</taxon>
        <taxon>Pseudomonadati</taxon>
        <taxon>Spirochaetota</taxon>
        <taxon>Spirochaetia</taxon>
        <taxon>Spirochaetales</taxon>
        <taxon>Spirochaetaceae</taxon>
        <taxon>Salinispira</taxon>
    </lineage>
</organism>
<dbReference type="KEGG" id="slr:L21SP2_2124"/>
<evidence type="ECO:0000313" key="1">
    <source>
        <dbReference type="EMBL" id="AHC15491.1"/>
    </source>
</evidence>
<gene>
    <name evidence="1" type="ORF">L21SP2_2124</name>
</gene>
<proteinExistence type="predicted"/>
<dbReference type="HOGENOM" id="CLU_2883338_0_0_12"/>
<accession>V5WJZ2</accession>
<dbReference type="EMBL" id="CP006939">
    <property type="protein sequence ID" value="AHC15491.1"/>
    <property type="molecule type" value="Genomic_DNA"/>
</dbReference>
<evidence type="ECO:0000313" key="2">
    <source>
        <dbReference type="Proteomes" id="UP000018680"/>
    </source>
</evidence>
<dbReference type="AlphaFoldDB" id="V5WJZ2"/>
<sequence>MRIRGEIPQITGNRSFVCVRRTQITVNPADVRDFQAYGLTWAGCFDDTEYSTPALGNSTQSPY</sequence>
<dbReference type="STRING" id="1307761.L21SP2_2124"/>